<keyword evidence="3" id="KW-1185">Reference proteome</keyword>
<organism evidence="2 3">
    <name type="scientific">Marasmius crinis-equi</name>
    <dbReference type="NCBI Taxonomy" id="585013"/>
    <lineage>
        <taxon>Eukaryota</taxon>
        <taxon>Fungi</taxon>
        <taxon>Dikarya</taxon>
        <taxon>Basidiomycota</taxon>
        <taxon>Agaricomycotina</taxon>
        <taxon>Agaricomycetes</taxon>
        <taxon>Agaricomycetidae</taxon>
        <taxon>Agaricales</taxon>
        <taxon>Marasmiineae</taxon>
        <taxon>Marasmiaceae</taxon>
        <taxon>Marasmius</taxon>
    </lineage>
</organism>
<evidence type="ECO:0000313" key="3">
    <source>
        <dbReference type="Proteomes" id="UP001465976"/>
    </source>
</evidence>
<accession>A0ABR3EWH6</accession>
<protein>
    <submittedName>
        <fullName evidence="2">Uncharacterized protein</fullName>
    </submittedName>
</protein>
<evidence type="ECO:0000313" key="2">
    <source>
        <dbReference type="EMBL" id="KAL0567263.1"/>
    </source>
</evidence>
<sequence>MSSPPTEDMQSDSSEVASDLPDDLIQHTGTERSSIPYLQQLRNDAFIQKIEQYPNRLNLPLPTPPIKRSFVDFTTALAQSFLVAVYSPPSKSKPACLEEFHAFQQTLGLSIDASVPDNRSDINFVEVKRMVLMSLVRWSEVWKDPLPDCIPINASSRT</sequence>
<dbReference type="EMBL" id="JBAHYK010001632">
    <property type="protein sequence ID" value="KAL0567263.1"/>
    <property type="molecule type" value="Genomic_DNA"/>
</dbReference>
<dbReference type="Proteomes" id="UP001465976">
    <property type="component" value="Unassembled WGS sequence"/>
</dbReference>
<proteinExistence type="predicted"/>
<name>A0ABR3EWH6_9AGAR</name>
<reference evidence="2 3" key="1">
    <citation type="submission" date="2024-02" db="EMBL/GenBank/DDBJ databases">
        <title>A draft genome for the cacao thread blight pathogen Marasmius crinis-equi.</title>
        <authorList>
            <person name="Cohen S.P."/>
            <person name="Baruah I.K."/>
            <person name="Amoako-Attah I."/>
            <person name="Bukari Y."/>
            <person name="Meinhardt L.W."/>
            <person name="Bailey B.A."/>
        </authorList>
    </citation>
    <scope>NUCLEOTIDE SEQUENCE [LARGE SCALE GENOMIC DNA]</scope>
    <source>
        <strain evidence="2 3">GH-76</strain>
    </source>
</reference>
<evidence type="ECO:0000256" key="1">
    <source>
        <dbReference type="SAM" id="MobiDB-lite"/>
    </source>
</evidence>
<gene>
    <name evidence="2" type="ORF">V5O48_014728</name>
</gene>
<comment type="caution">
    <text evidence="2">The sequence shown here is derived from an EMBL/GenBank/DDBJ whole genome shotgun (WGS) entry which is preliminary data.</text>
</comment>
<feature type="region of interest" description="Disordered" evidence="1">
    <location>
        <begin position="1"/>
        <end position="31"/>
    </location>
</feature>